<dbReference type="Pfam" id="PF05685">
    <property type="entry name" value="Uma2"/>
    <property type="match status" value="1"/>
</dbReference>
<dbReference type="EMBL" id="JAXBLV010000144">
    <property type="protein sequence ID" value="MDY3559823.1"/>
    <property type="molecule type" value="Genomic_DNA"/>
</dbReference>
<accession>A0ABU5EY10</accession>
<keyword evidence="2" id="KW-0378">Hydrolase</keyword>
<protein>
    <submittedName>
        <fullName evidence="2">Uma2 family endonuclease</fullName>
    </submittedName>
</protein>
<dbReference type="SUPFAM" id="SSF52980">
    <property type="entry name" value="Restriction endonuclease-like"/>
    <property type="match status" value="1"/>
</dbReference>
<dbReference type="CDD" id="cd06260">
    <property type="entry name" value="DUF820-like"/>
    <property type="match status" value="1"/>
</dbReference>
<organism evidence="2 3">
    <name type="scientific">Gemmata algarum</name>
    <dbReference type="NCBI Taxonomy" id="2975278"/>
    <lineage>
        <taxon>Bacteria</taxon>
        <taxon>Pseudomonadati</taxon>
        <taxon>Planctomycetota</taxon>
        <taxon>Planctomycetia</taxon>
        <taxon>Gemmatales</taxon>
        <taxon>Gemmataceae</taxon>
        <taxon>Gemmata</taxon>
    </lineage>
</organism>
<keyword evidence="2" id="KW-0540">Nuclease</keyword>
<proteinExistence type="predicted"/>
<dbReference type="InterPro" id="IPR008538">
    <property type="entry name" value="Uma2"/>
</dbReference>
<evidence type="ECO:0000313" key="3">
    <source>
        <dbReference type="Proteomes" id="UP001272242"/>
    </source>
</evidence>
<dbReference type="Proteomes" id="UP001272242">
    <property type="component" value="Unassembled WGS sequence"/>
</dbReference>
<keyword evidence="3" id="KW-1185">Reference proteome</keyword>
<sequence>MSTATLPAAPRRTPPHRWTVPEFHRLCSLGMFAGRRPVLLNGVILEQGPMDSPHGNGVERTDTVVRAAFGAGWRFRVQLPLVLSLHTDPMPDIAVVAGALAGNPGHPTTAALVIEVADTTFDTDTTEKAELYATAGIADYWVLDVDNRELHVFRAPRPSASLGVTAYYTHSVLKPGDTVSPLAVPGVAVRVADLLP</sequence>
<reference evidence="3" key="1">
    <citation type="journal article" date="2023" name="Mar. Drugs">
        <title>Gemmata algarum, a Novel Planctomycete Isolated from an Algal Mat, Displays Antimicrobial Activity.</title>
        <authorList>
            <person name="Kumar G."/>
            <person name="Kallscheuer N."/>
            <person name="Kashif M."/>
            <person name="Ahamad S."/>
            <person name="Jagadeeshwari U."/>
            <person name="Pannikurungottu S."/>
            <person name="Haufschild T."/>
            <person name="Kabuu M."/>
            <person name="Sasikala C."/>
            <person name="Jogler C."/>
            <person name="Ramana C."/>
        </authorList>
    </citation>
    <scope>NUCLEOTIDE SEQUENCE [LARGE SCALE GENOMIC DNA]</scope>
    <source>
        <strain evidence="3">JC673</strain>
    </source>
</reference>
<keyword evidence="2" id="KW-0255">Endonuclease</keyword>
<dbReference type="InterPro" id="IPR012296">
    <property type="entry name" value="Nuclease_put_TT1808"/>
</dbReference>
<name>A0ABU5EY10_9BACT</name>
<evidence type="ECO:0000313" key="2">
    <source>
        <dbReference type="EMBL" id="MDY3559823.1"/>
    </source>
</evidence>
<dbReference type="PANTHER" id="PTHR35400">
    <property type="entry name" value="SLR1083 PROTEIN"/>
    <property type="match status" value="1"/>
</dbReference>
<comment type="caution">
    <text evidence="2">The sequence shown here is derived from an EMBL/GenBank/DDBJ whole genome shotgun (WGS) entry which is preliminary data.</text>
</comment>
<gene>
    <name evidence="2" type="ORF">R5W23_000995</name>
</gene>
<evidence type="ECO:0000259" key="1">
    <source>
        <dbReference type="Pfam" id="PF05685"/>
    </source>
</evidence>
<dbReference type="Gene3D" id="3.90.1570.10">
    <property type="entry name" value="tt1808, chain A"/>
    <property type="match status" value="1"/>
</dbReference>
<dbReference type="GO" id="GO:0004519">
    <property type="term" value="F:endonuclease activity"/>
    <property type="evidence" value="ECO:0007669"/>
    <property type="project" value="UniProtKB-KW"/>
</dbReference>
<dbReference type="PANTHER" id="PTHR35400:SF1">
    <property type="entry name" value="SLR1083 PROTEIN"/>
    <property type="match status" value="1"/>
</dbReference>
<feature type="domain" description="Putative restriction endonuclease" evidence="1">
    <location>
        <begin position="21"/>
        <end position="191"/>
    </location>
</feature>
<dbReference type="RefSeq" id="WP_320686515.1">
    <property type="nucleotide sequence ID" value="NZ_JAXBLV010000144.1"/>
</dbReference>
<dbReference type="InterPro" id="IPR011335">
    <property type="entry name" value="Restrct_endonuc-II-like"/>
</dbReference>